<dbReference type="AlphaFoldDB" id="A0A1B4G443"/>
<name>A0A1B4G443_9BURK</name>
<protein>
    <submittedName>
        <fullName evidence="1">Uncharacterized protein</fullName>
    </submittedName>
</protein>
<reference evidence="1 2" key="1">
    <citation type="submission" date="2015-12" db="EMBL/GenBank/DDBJ databases">
        <title>Diversity of Burkholderia near neighbor genomes.</title>
        <authorList>
            <person name="Sahl J."/>
            <person name="Wagner D."/>
            <person name="Keim P."/>
        </authorList>
    </citation>
    <scope>NUCLEOTIDE SEQUENCE [LARGE SCALE GENOMIC DNA]</scope>
    <source>
        <strain evidence="1 2">BDU8</strain>
    </source>
</reference>
<dbReference type="Proteomes" id="UP000067711">
    <property type="component" value="Chromosome 1"/>
</dbReference>
<organism evidence="1 2">
    <name type="scientific">Burkholderia mayonis</name>
    <dbReference type="NCBI Taxonomy" id="1385591"/>
    <lineage>
        <taxon>Bacteria</taxon>
        <taxon>Pseudomonadati</taxon>
        <taxon>Pseudomonadota</taxon>
        <taxon>Betaproteobacteria</taxon>
        <taxon>Burkholderiales</taxon>
        <taxon>Burkholderiaceae</taxon>
        <taxon>Burkholderia</taxon>
        <taxon>pseudomallei group</taxon>
    </lineage>
</organism>
<gene>
    <name evidence="1" type="ORF">WS71_26290</name>
</gene>
<proteinExistence type="predicted"/>
<dbReference type="EMBL" id="CP013389">
    <property type="protein sequence ID" value="AOJ10681.1"/>
    <property type="molecule type" value="Genomic_DNA"/>
</dbReference>
<sequence length="86" mass="9002">MSATASDDFDSRAADVASARVTGRCVQCRHRDARRGGLEQAIAGLGALGSGYGSSVADSRLCRRHDRFVSPDDGCFAFSPLKAGLP</sequence>
<dbReference type="RefSeq" id="WP_066490425.1">
    <property type="nucleotide sequence ID" value="NZ_CP013389.1"/>
</dbReference>
<evidence type="ECO:0000313" key="2">
    <source>
        <dbReference type="Proteomes" id="UP000067711"/>
    </source>
</evidence>
<accession>A0A1B4G443</accession>
<evidence type="ECO:0000313" key="1">
    <source>
        <dbReference type="EMBL" id="AOJ10681.1"/>
    </source>
</evidence>